<dbReference type="RefSeq" id="WP_011390328.1">
    <property type="nucleotide sequence ID" value="NC_007643.1"/>
</dbReference>
<dbReference type="EnsemblBacteria" id="ABC23375">
    <property type="protein sequence ID" value="ABC23375"/>
    <property type="gene ID" value="Rru_A2578"/>
</dbReference>
<accession>Q2RR70</accession>
<dbReference type="EMBL" id="CP000230">
    <property type="protein sequence ID" value="ABC23375.1"/>
    <property type="molecule type" value="Genomic_DNA"/>
</dbReference>
<dbReference type="AlphaFoldDB" id="Q2RR70"/>
<gene>
    <name evidence="1" type="ordered locus">Rru_A2578</name>
</gene>
<name>Q2RR70_RHORT</name>
<organism evidence="1 2">
    <name type="scientific">Rhodospirillum rubrum (strain ATCC 11170 / ATH 1.1.1 / DSM 467 / LMG 4362 / NCIMB 8255 / S1)</name>
    <dbReference type="NCBI Taxonomy" id="269796"/>
    <lineage>
        <taxon>Bacteria</taxon>
        <taxon>Pseudomonadati</taxon>
        <taxon>Pseudomonadota</taxon>
        <taxon>Alphaproteobacteria</taxon>
        <taxon>Rhodospirillales</taxon>
        <taxon>Rhodospirillaceae</taxon>
        <taxon>Rhodospirillum</taxon>
    </lineage>
</organism>
<dbReference type="GO" id="GO:0005975">
    <property type="term" value="P:carbohydrate metabolic process"/>
    <property type="evidence" value="ECO:0007669"/>
    <property type="project" value="InterPro"/>
</dbReference>
<dbReference type="GO" id="GO:0004553">
    <property type="term" value="F:hydrolase activity, hydrolyzing O-glycosyl compounds"/>
    <property type="evidence" value="ECO:0007669"/>
    <property type="project" value="InterPro"/>
</dbReference>
<dbReference type="Proteomes" id="UP000001929">
    <property type="component" value="Chromosome"/>
</dbReference>
<proteinExistence type="predicted"/>
<keyword evidence="2" id="KW-1185">Reference proteome</keyword>
<dbReference type="GO" id="GO:0030246">
    <property type="term" value="F:carbohydrate binding"/>
    <property type="evidence" value="ECO:0007669"/>
    <property type="project" value="InterPro"/>
</dbReference>
<dbReference type="HOGENOM" id="CLU_539545_0_0_5"/>
<protein>
    <submittedName>
        <fullName evidence="1">Uncharacterized protein</fullName>
    </submittedName>
</protein>
<dbReference type="KEGG" id="rru:Rru_A2578"/>
<reference evidence="1 2" key="1">
    <citation type="journal article" date="2011" name="Stand. Genomic Sci.">
        <title>Complete genome sequence of Rhodospirillum rubrum type strain (S1).</title>
        <authorList>
            <person name="Munk A.C."/>
            <person name="Copeland A."/>
            <person name="Lucas S."/>
            <person name="Lapidus A."/>
            <person name="Del Rio T.G."/>
            <person name="Barry K."/>
            <person name="Detter J.C."/>
            <person name="Hammon N."/>
            <person name="Israni S."/>
            <person name="Pitluck S."/>
            <person name="Brettin T."/>
            <person name="Bruce D."/>
            <person name="Han C."/>
            <person name="Tapia R."/>
            <person name="Gilna P."/>
            <person name="Schmutz J."/>
            <person name="Larimer F."/>
            <person name="Land M."/>
            <person name="Kyrpides N.C."/>
            <person name="Mavromatis K."/>
            <person name="Richardson P."/>
            <person name="Rohde M."/>
            <person name="Goker M."/>
            <person name="Klenk H.P."/>
            <person name="Zhang Y."/>
            <person name="Roberts G.P."/>
            <person name="Reslewic S."/>
            <person name="Schwartz D.C."/>
        </authorList>
    </citation>
    <scope>NUCLEOTIDE SEQUENCE [LARGE SCALE GENOMIC DNA]</scope>
    <source>
        <strain evidence="2">ATCC 11170 / ATH 1.1.1 / DSM 467 / LMG 4362 / NCIMB 8255 / S1</strain>
    </source>
</reference>
<dbReference type="STRING" id="269796.Rru_A2578"/>
<evidence type="ECO:0000313" key="2">
    <source>
        <dbReference type="Proteomes" id="UP000001929"/>
    </source>
</evidence>
<dbReference type="SUPFAM" id="SSF51055">
    <property type="entry name" value="Carbohydrate binding domain"/>
    <property type="match status" value="1"/>
</dbReference>
<evidence type="ECO:0000313" key="1">
    <source>
        <dbReference type="EMBL" id="ABC23375.1"/>
    </source>
</evidence>
<sequence length="505" mass="51243">MVSITYRTPDAQWGAGKGAPLTAAEVDRNFHNLRLAVESAGGAPGRGIASLSQQGYRLTLTYSDGTSDGFDLPAPDTEPRGAWATGAAYARGDVVARMGGSFFCVVGHVAATWWGDLRAGRWMALAGTMTDSPSTPILSLGGVAVFEVSGGLAFTPGMRVKAFSQGDGGRWLAGTIRAYGAGAGLWTLEVIQEALAGEGVLADPVIVPAGEAGAAGVPGPAAGGAWRAQVAISGTRTLTPADLGCLLKAQAGTVLRLPASGFVAGESLWLEAPATGSVTAKAVAGAIEPPYTQIEFTNERAWLVHQGAGVWLIASRQPLAGTPVRIRPWRTALALSGAIAVIAADMGTLIVAANGAQVTLPPAAAAIPAGDGLWIAAGPSVGARVSVSAAGGLDYAGSTRMILEGRIAQFVSLGGGKWIVAQVRRIDVPAPLAALETSGLGQTATGVLRDAPFSLSTGDHYSDAAVGAALGTALAAHDRNIKELATRLETLRLLLQGHGLIGEPF</sequence>
<dbReference type="GO" id="GO:0005576">
    <property type="term" value="C:extracellular region"/>
    <property type="evidence" value="ECO:0007669"/>
    <property type="project" value="InterPro"/>
</dbReference>
<dbReference type="PATRIC" id="fig|269796.9.peg.2687"/>
<dbReference type="InterPro" id="IPR036573">
    <property type="entry name" value="CBM_sf_5/12"/>
</dbReference>